<protein>
    <recommendedName>
        <fullName evidence="7">Cadherin domain-containing protein</fullName>
    </recommendedName>
</protein>
<dbReference type="PROSITE" id="PS50268">
    <property type="entry name" value="CADHERIN_2"/>
    <property type="match status" value="4"/>
</dbReference>
<feature type="domain" description="Cadherin" evidence="7">
    <location>
        <begin position="318"/>
        <end position="416"/>
    </location>
</feature>
<keyword evidence="3 6" id="KW-1133">Transmembrane helix</keyword>
<evidence type="ECO:0000256" key="2">
    <source>
        <dbReference type="ARBA" id="ARBA00022692"/>
    </source>
</evidence>
<feature type="domain" description="Cadherin" evidence="7">
    <location>
        <begin position="49"/>
        <end position="100"/>
    </location>
</feature>
<dbReference type="Proteomes" id="UP001235939">
    <property type="component" value="Chromosome 08"/>
</dbReference>
<name>A0ABY6KU37_9ARAC</name>
<accession>A0ABY6KU37</accession>
<evidence type="ECO:0000259" key="7">
    <source>
        <dbReference type="PROSITE" id="PS50268"/>
    </source>
</evidence>
<reference evidence="8 9" key="1">
    <citation type="submission" date="2022-01" db="EMBL/GenBank/DDBJ databases">
        <title>A chromosomal length assembly of Cordylochernes scorpioides.</title>
        <authorList>
            <person name="Zeh D."/>
            <person name="Zeh J."/>
        </authorList>
    </citation>
    <scope>NUCLEOTIDE SEQUENCE [LARGE SCALE GENOMIC DNA]</scope>
    <source>
        <strain evidence="8">IN4F17</strain>
        <tissue evidence="8">Whole Body</tissue>
    </source>
</reference>
<dbReference type="EMBL" id="CP092870">
    <property type="protein sequence ID" value="UYV70605.1"/>
    <property type="molecule type" value="Genomic_DNA"/>
</dbReference>
<dbReference type="PANTHER" id="PTHR24028">
    <property type="entry name" value="CADHERIN-87A"/>
    <property type="match status" value="1"/>
</dbReference>
<proteinExistence type="predicted"/>
<feature type="domain" description="Cadherin" evidence="7">
    <location>
        <begin position="101"/>
        <end position="208"/>
    </location>
</feature>
<feature type="transmembrane region" description="Helical" evidence="6">
    <location>
        <begin position="525"/>
        <end position="550"/>
    </location>
</feature>
<gene>
    <name evidence="8" type="ORF">LAZ67_8000007</name>
</gene>
<evidence type="ECO:0000256" key="1">
    <source>
        <dbReference type="ARBA" id="ARBA00004167"/>
    </source>
</evidence>
<evidence type="ECO:0000256" key="4">
    <source>
        <dbReference type="ARBA" id="ARBA00023180"/>
    </source>
</evidence>
<keyword evidence="9" id="KW-1185">Reference proteome</keyword>
<dbReference type="PRINTS" id="PR00205">
    <property type="entry name" value="CADHERIN"/>
</dbReference>
<evidence type="ECO:0000256" key="3">
    <source>
        <dbReference type="ARBA" id="ARBA00022989"/>
    </source>
</evidence>
<evidence type="ECO:0000313" key="9">
    <source>
        <dbReference type="Proteomes" id="UP001235939"/>
    </source>
</evidence>
<dbReference type="InterPro" id="IPR050174">
    <property type="entry name" value="Protocadherin/Cadherin-CA"/>
</dbReference>
<keyword evidence="6" id="KW-0472">Membrane</keyword>
<dbReference type="InterPro" id="IPR002126">
    <property type="entry name" value="Cadherin-like_dom"/>
</dbReference>
<dbReference type="SMART" id="SM00112">
    <property type="entry name" value="CA"/>
    <property type="match status" value="5"/>
</dbReference>
<dbReference type="Pfam" id="PF00028">
    <property type="entry name" value="Cadherin"/>
    <property type="match status" value="2"/>
</dbReference>
<evidence type="ECO:0000313" key="8">
    <source>
        <dbReference type="EMBL" id="UYV70605.1"/>
    </source>
</evidence>
<keyword evidence="5" id="KW-0106">Calcium</keyword>
<organism evidence="8 9">
    <name type="scientific">Cordylochernes scorpioides</name>
    <dbReference type="NCBI Taxonomy" id="51811"/>
    <lineage>
        <taxon>Eukaryota</taxon>
        <taxon>Metazoa</taxon>
        <taxon>Ecdysozoa</taxon>
        <taxon>Arthropoda</taxon>
        <taxon>Chelicerata</taxon>
        <taxon>Arachnida</taxon>
        <taxon>Pseudoscorpiones</taxon>
        <taxon>Cheliferoidea</taxon>
        <taxon>Chernetidae</taxon>
        <taxon>Cordylochernes</taxon>
    </lineage>
</organism>
<dbReference type="CDD" id="cd11304">
    <property type="entry name" value="Cadherin_repeat"/>
    <property type="match status" value="4"/>
</dbReference>
<dbReference type="Gene3D" id="2.60.40.60">
    <property type="entry name" value="Cadherins"/>
    <property type="match status" value="5"/>
</dbReference>
<evidence type="ECO:0000256" key="6">
    <source>
        <dbReference type="SAM" id="Phobius"/>
    </source>
</evidence>
<dbReference type="InterPro" id="IPR015919">
    <property type="entry name" value="Cadherin-like_sf"/>
</dbReference>
<keyword evidence="4" id="KW-0325">Glycoprotein</keyword>
<keyword evidence="2 6" id="KW-0812">Transmembrane</keyword>
<comment type="subcellular location">
    <subcellularLocation>
        <location evidence="1">Membrane</location>
        <topology evidence="1">Single-pass membrane protein</topology>
    </subcellularLocation>
</comment>
<feature type="domain" description="Cadherin" evidence="7">
    <location>
        <begin position="209"/>
        <end position="309"/>
    </location>
</feature>
<dbReference type="PANTHER" id="PTHR24028:SF339">
    <property type="entry name" value="CADHERIN DOMAIN-CONTAINING PROTEIN"/>
    <property type="match status" value="1"/>
</dbReference>
<evidence type="ECO:0000256" key="5">
    <source>
        <dbReference type="PROSITE-ProRule" id="PRU00043"/>
    </source>
</evidence>
<dbReference type="SUPFAM" id="SSF49313">
    <property type="entry name" value="Cadherin-like"/>
    <property type="match status" value="4"/>
</dbReference>
<sequence>MITEIFSGAAGEVVGALQINGDPGEGGDILLSVRGPEPPVVTRPGTRQLVLQAPLDKEGERGLQAVAIEVVCTRRQTDDPSITIPVRFVVTDVNDNAPRFIGAPFSVSVSEGAPVSSAVLAGVRAEDKDQEGPFSTVEFSIEDGPHSHLVAIDNPLAGDVTLAQSLDFEALQVFTVTLRAQDQGSPPLSAHATLTVHVLDADDQNPHFDHDRYTAPLPDRPGEELDVSPEPIRAVDPDVGINASIQYSFNSDSPEYSFFTLDPATATVRLKTPLPEAFPQPVLLVVRATQRDNANHYSLATLAVSSSVPLLPAVLRFSPPHYSASVLENSPPGTTLLAVHTNRPMDQTIRFKLAENPDGAFTIKDNGEIAVAVPLDFESRKEYLLRVVAASTSSQMSAVAAVNVTVINVNDHDPQFQQSNYEFYVSGRDVRVGALVGKVEVSDLDEDEVDLSLKGPMPMASMFSINGRGELRVRDLGALNHSAAHLVVVARDSGDPPRQASVPVSIQFAGDLLRRSAAARDEGPFILMVVFGILLGTLLVVIVTLAVYIVKQ</sequence>